<dbReference type="EMBL" id="CP048617">
    <property type="protein sequence ID" value="QIB27535.1"/>
    <property type="molecule type" value="Genomic_DNA"/>
</dbReference>
<evidence type="ECO:0000313" key="1">
    <source>
        <dbReference type="EMBL" id="QIB27535.1"/>
    </source>
</evidence>
<reference evidence="1 2" key="1">
    <citation type="submission" date="2020-02" db="EMBL/GenBank/DDBJ databases">
        <title>Thermophilic hydrogen producing bacteria, Caloranaerobacter azorensis.</title>
        <authorList>
            <person name="Baek K."/>
        </authorList>
    </citation>
    <scope>NUCLEOTIDE SEQUENCE [LARGE SCALE GENOMIC DNA]</scope>
    <source>
        <strain evidence="1 2">T3-1</strain>
    </source>
</reference>
<organism evidence="1 2">
    <name type="scientific">Caloranaerobacter azorensis</name>
    <dbReference type="NCBI Taxonomy" id="116090"/>
    <lineage>
        <taxon>Bacteria</taxon>
        <taxon>Bacillati</taxon>
        <taxon>Bacillota</taxon>
        <taxon>Tissierellia</taxon>
        <taxon>Tissierellales</taxon>
        <taxon>Thermohalobacteraceae</taxon>
        <taxon>Caloranaerobacter</taxon>
    </lineage>
</organism>
<protein>
    <submittedName>
        <fullName evidence="1">Type II toxin-antitoxin system RelE/ParE family toxin</fullName>
    </submittedName>
</protein>
<dbReference type="InterPro" id="IPR035093">
    <property type="entry name" value="RelE/ParE_toxin_dom_sf"/>
</dbReference>
<gene>
    <name evidence="1" type="ORF">G3A45_09680</name>
</gene>
<dbReference type="Proteomes" id="UP000464452">
    <property type="component" value="Chromosome"/>
</dbReference>
<evidence type="ECO:0000313" key="2">
    <source>
        <dbReference type="Proteomes" id="UP000464452"/>
    </source>
</evidence>
<sequence>MCWKVKFIKEAKKDLKNIDGSIRRMVLAGIYKVSRNPLPRSEGGYGKPLGHVKGKDLTNFFKIKYKNINIRVVYTLAREHKVMNIIVIEGRNDGKCYEIANKRKNKYGEDLFKDSFS</sequence>
<dbReference type="Gene3D" id="3.30.2310.20">
    <property type="entry name" value="RelE-like"/>
    <property type="match status" value="1"/>
</dbReference>
<proteinExistence type="predicted"/>
<dbReference type="SUPFAM" id="SSF143011">
    <property type="entry name" value="RelE-like"/>
    <property type="match status" value="1"/>
</dbReference>
<name>A0A6P1YH52_9FIRM</name>
<dbReference type="KEGG" id="cazo:G3A45_09680"/>
<dbReference type="AlphaFoldDB" id="A0A6P1YH52"/>
<dbReference type="RefSeq" id="WP_163235361.1">
    <property type="nucleotide sequence ID" value="NZ_CP048617.1"/>
</dbReference>
<accession>A0A6P1YH52</accession>